<proteinExistence type="predicted"/>
<keyword evidence="3" id="KW-1185">Reference proteome</keyword>
<name>A0A026WEC2_OOCBI</name>
<reference evidence="2 3" key="1">
    <citation type="journal article" date="2014" name="Curr. Biol.">
        <title>The genome of the clonal raider ant Cerapachys biroi.</title>
        <authorList>
            <person name="Oxley P.R."/>
            <person name="Ji L."/>
            <person name="Fetter-Pruneda I."/>
            <person name="McKenzie S.K."/>
            <person name="Li C."/>
            <person name="Hu H."/>
            <person name="Zhang G."/>
            <person name="Kronauer D.J."/>
        </authorList>
    </citation>
    <scope>NUCLEOTIDE SEQUENCE [LARGE SCALE GENOMIC DNA]</scope>
</reference>
<feature type="region of interest" description="Disordered" evidence="1">
    <location>
        <begin position="157"/>
        <end position="180"/>
    </location>
</feature>
<accession>A0A026WEC2</accession>
<protein>
    <submittedName>
        <fullName evidence="2">Uncharacterized protein</fullName>
    </submittedName>
</protein>
<dbReference type="AlphaFoldDB" id="A0A026WEC2"/>
<dbReference type="Proteomes" id="UP000053097">
    <property type="component" value="Unassembled WGS sequence"/>
</dbReference>
<evidence type="ECO:0000313" key="3">
    <source>
        <dbReference type="Proteomes" id="UP000053097"/>
    </source>
</evidence>
<dbReference type="EMBL" id="KK107293">
    <property type="protein sequence ID" value="EZA53379.1"/>
    <property type="molecule type" value="Genomic_DNA"/>
</dbReference>
<sequence length="180" mass="19837">MYFPVKANRPKNHVTFLYGDDFSRMTHEISHARNLPSHGVPVKFPPSKSVHALIKFLLTDASSASSIANPKDSCNPVADPNHNGSHVVHDGNVPLIANADRREDKHGIVWTRRKSVRRGPGSPHGHRVEPRAPVEDEAGVEVASVWENPSLRASRASLHQQRVQHGRAKGARGVNTVKRT</sequence>
<evidence type="ECO:0000313" key="2">
    <source>
        <dbReference type="EMBL" id="EZA53379.1"/>
    </source>
</evidence>
<evidence type="ECO:0000256" key="1">
    <source>
        <dbReference type="SAM" id="MobiDB-lite"/>
    </source>
</evidence>
<gene>
    <name evidence="2" type="ORF">X777_06460</name>
</gene>
<organism evidence="2 3">
    <name type="scientific">Ooceraea biroi</name>
    <name type="common">Clonal raider ant</name>
    <name type="synonym">Cerapachys biroi</name>
    <dbReference type="NCBI Taxonomy" id="2015173"/>
    <lineage>
        <taxon>Eukaryota</taxon>
        <taxon>Metazoa</taxon>
        <taxon>Ecdysozoa</taxon>
        <taxon>Arthropoda</taxon>
        <taxon>Hexapoda</taxon>
        <taxon>Insecta</taxon>
        <taxon>Pterygota</taxon>
        <taxon>Neoptera</taxon>
        <taxon>Endopterygota</taxon>
        <taxon>Hymenoptera</taxon>
        <taxon>Apocrita</taxon>
        <taxon>Aculeata</taxon>
        <taxon>Formicoidea</taxon>
        <taxon>Formicidae</taxon>
        <taxon>Dorylinae</taxon>
        <taxon>Ooceraea</taxon>
    </lineage>
</organism>